<dbReference type="InterPro" id="IPR048258">
    <property type="entry name" value="Cyclins_cyclin-box"/>
</dbReference>
<dbReference type="GO" id="GO:0010332">
    <property type="term" value="P:response to gamma radiation"/>
    <property type="evidence" value="ECO:0007669"/>
    <property type="project" value="UniProtKB-ARBA"/>
</dbReference>
<evidence type="ECO:0000256" key="7">
    <source>
        <dbReference type="ARBA" id="ARBA00023306"/>
    </source>
</evidence>
<keyword evidence="14" id="KW-1185">Reference proteome</keyword>
<dbReference type="Gene3D" id="1.10.472.10">
    <property type="entry name" value="Cyclin-like"/>
    <property type="match status" value="2"/>
</dbReference>
<dbReference type="InterPro" id="IPR013763">
    <property type="entry name" value="Cyclin-like_dom"/>
</dbReference>
<dbReference type="GO" id="GO:0000082">
    <property type="term" value="P:G1/S transition of mitotic cell cycle"/>
    <property type="evidence" value="ECO:0000318"/>
    <property type="project" value="GO_Central"/>
</dbReference>
<dbReference type="SUPFAM" id="SSF47954">
    <property type="entry name" value="Cyclin-like"/>
    <property type="match status" value="2"/>
</dbReference>
<reference evidence="13 14" key="1">
    <citation type="journal article" date="2013" name="Nat. Genet.">
        <title>The high-quality draft genome of peach (Prunus persica) identifies unique patterns of genetic diversity, domestication and genome evolution.</title>
        <authorList>
            <consortium name="International Peach Genome Initiative"/>
            <person name="Verde I."/>
            <person name="Abbott A.G."/>
            <person name="Scalabrin S."/>
            <person name="Jung S."/>
            <person name="Shu S."/>
            <person name="Marroni F."/>
            <person name="Zhebentyayeva T."/>
            <person name="Dettori M.T."/>
            <person name="Grimwood J."/>
            <person name="Cattonaro F."/>
            <person name="Zuccolo A."/>
            <person name="Rossini L."/>
            <person name="Jenkins J."/>
            <person name="Vendramin E."/>
            <person name="Meisel L.A."/>
            <person name="Decroocq V."/>
            <person name="Sosinski B."/>
            <person name="Prochnik S."/>
            <person name="Mitros T."/>
            <person name="Policriti A."/>
            <person name="Cipriani G."/>
            <person name="Dondini L."/>
            <person name="Ficklin S."/>
            <person name="Goodstein D.M."/>
            <person name="Xuan P."/>
            <person name="Del Fabbro C."/>
            <person name="Aramini V."/>
            <person name="Copetti D."/>
            <person name="Gonzalez S."/>
            <person name="Horner D.S."/>
            <person name="Falchi R."/>
            <person name="Lucas S."/>
            <person name="Mica E."/>
            <person name="Maldonado J."/>
            <person name="Lazzari B."/>
            <person name="Bielenberg D."/>
            <person name="Pirona R."/>
            <person name="Miculan M."/>
            <person name="Barakat A."/>
            <person name="Testolin R."/>
            <person name="Stella A."/>
            <person name="Tartarini S."/>
            <person name="Tonutti P."/>
            <person name="Arus P."/>
            <person name="Orellana A."/>
            <person name="Wells C."/>
            <person name="Main D."/>
            <person name="Vizzotto G."/>
            <person name="Silva H."/>
            <person name="Salamini F."/>
            <person name="Schmutz J."/>
            <person name="Morgante M."/>
            <person name="Rokhsar D.S."/>
        </authorList>
    </citation>
    <scope>NUCLEOTIDE SEQUENCE [LARGE SCALE GENOMIC DNA]</scope>
    <source>
        <strain evidence="14">cv. Nemared</strain>
    </source>
</reference>
<dbReference type="InterPro" id="IPR046965">
    <property type="entry name" value="Cyclin_A/B-like"/>
</dbReference>
<comment type="function">
    <text evidence="1">Essential for the control of the cell cycle at the G2/M (mitosis) transition.</text>
</comment>
<feature type="domain" description="Cyclin C-terminal" evidence="12">
    <location>
        <begin position="315"/>
        <end position="440"/>
    </location>
</feature>
<comment type="subunit">
    <text evidence="3">Interacts with the CDC2 protein kinase to form a serine/threonine kinase holoenzyme complex also known as maturation promoting factor (MPF). The cyclin subunit imparts substrate specificity to the complex.</text>
</comment>
<name>A0A251ND60_PRUPE</name>
<dbReference type="SMART" id="SM00385">
    <property type="entry name" value="CYCLIN"/>
    <property type="match status" value="2"/>
</dbReference>
<evidence type="ECO:0000259" key="11">
    <source>
        <dbReference type="SMART" id="SM00385"/>
    </source>
</evidence>
<comment type="similarity">
    <text evidence="2">Belongs to the cyclin family. Cyclin AB subfamily.</text>
</comment>
<evidence type="ECO:0000256" key="4">
    <source>
        <dbReference type="ARBA" id="ARBA00022618"/>
    </source>
</evidence>
<evidence type="ECO:0000256" key="10">
    <source>
        <dbReference type="SAM" id="MobiDB-lite"/>
    </source>
</evidence>
<dbReference type="InterPro" id="IPR039361">
    <property type="entry name" value="Cyclin"/>
</dbReference>
<dbReference type="FunFam" id="1.10.472.10:FF:000032">
    <property type="entry name" value="G2/mitotic-specific cyclin-1"/>
    <property type="match status" value="1"/>
</dbReference>
<evidence type="ECO:0000256" key="2">
    <source>
        <dbReference type="ARBA" id="ARBA00006955"/>
    </source>
</evidence>
<keyword evidence="4" id="KW-0132">Cell division</keyword>
<proteinExistence type="inferred from homology"/>
<dbReference type="EMBL" id="CM007657">
    <property type="protein sequence ID" value="ONH97263.1"/>
    <property type="molecule type" value="Genomic_DNA"/>
</dbReference>
<evidence type="ECO:0000256" key="9">
    <source>
        <dbReference type="RuleBase" id="RU000383"/>
    </source>
</evidence>
<protein>
    <recommendedName>
        <fullName evidence="8">B-like cyclin</fullName>
    </recommendedName>
</protein>
<dbReference type="STRING" id="3760.A0A251ND60"/>
<gene>
    <name evidence="13" type="ORF">PRUPE_7G180800</name>
</gene>
<accession>A0A251ND60</accession>
<dbReference type="GO" id="GO:0000307">
    <property type="term" value="C:cyclin-dependent protein kinase holoenzyme complex"/>
    <property type="evidence" value="ECO:0000318"/>
    <property type="project" value="GO_Central"/>
</dbReference>
<dbReference type="InterPro" id="IPR004367">
    <property type="entry name" value="Cyclin_C-dom"/>
</dbReference>
<evidence type="ECO:0000256" key="6">
    <source>
        <dbReference type="ARBA" id="ARBA00023127"/>
    </source>
</evidence>
<dbReference type="Gramene" id="ONH97263">
    <property type="protein sequence ID" value="ONH97263"/>
    <property type="gene ID" value="PRUPE_7G180800"/>
</dbReference>
<evidence type="ECO:0000313" key="13">
    <source>
        <dbReference type="EMBL" id="ONH97263.1"/>
    </source>
</evidence>
<dbReference type="PIRSF" id="PIRSF001771">
    <property type="entry name" value="Cyclin_A_B_D_E"/>
    <property type="match status" value="1"/>
</dbReference>
<dbReference type="GO" id="GO:0051301">
    <property type="term" value="P:cell division"/>
    <property type="evidence" value="ECO:0007669"/>
    <property type="project" value="UniProtKB-KW"/>
</dbReference>
<dbReference type="PANTHER" id="PTHR10177">
    <property type="entry name" value="CYCLINS"/>
    <property type="match status" value="1"/>
</dbReference>
<feature type="domain" description="Cyclin-like" evidence="11">
    <location>
        <begin position="222"/>
        <end position="306"/>
    </location>
</feature>
<feature type="region of interest" description="Disordered" evidence="10">
    <location>
        <begin position="1"/>
        <end position="20"/>
    </location>
</feature>
<evidence type="ECO:0000256" key="5">
    <source>
        <dbReference type="ARBA" id="ARBA00022776"/>
    </source>
</evidence>
<sequence>MVISDENRSNLVRPTTMQGGLNVGTGKLGQQQVRHTRRALGVINGSLVAAQGYPCVVNKRAFPEKREFYEKKQADPAHRPITRKFAAQIESTQQHCAKETKLPELPNTSAINSTGFGDCIFIDEECESPEDQADQPEPMFLEQAETVPDEADDTKEIEMEDIMEEPIVDIDGCDLKNPLAVVEYVEDLYAYYRRMEGFSCVPPNYLEQQFDINEKMRAILIDWLIEVHDKFELLKETLFLTVNLIDRFLSKQTVVRKKLQLVGLVAMLLACKYEEVSVPVVGDLILISDKAYTRKEVLEMENLMLNTLQFNMSVPTPYVFMKRFLKAAQSDKKLELLSFFLIELSLVEYEMLKFPPSLLAAAAVYTAQATLYGFKQWSRTCEWHTSYSEDKLFNFLNCGNRECSSLMVGFHQKAPTGRLTGVHRKYCTSKFGFTANSEPAQFLIQTQL</sequence>
<dbReference type="GO" id="GO:0005737">
    <property type="term" value="C:cytoplasm"/>
    <property type="evidence" value="ECO:0000318"/>
    <property type="project" value="GO_Central"/>
</dbReference>
<dbReference type="InterPro" id="IPR036915">
    <property type="entry name" value="Cyclin-like_sf"/>
</dbReference>
<keyword evidence="5" id="KW-0498">Mitosis</keyword>
<dbReference type="PROSITE" id="PS00292">
    <property type="entry name" value="CYCLINS"/>
    <property type="match status" value="1"/>
</dbReference>
<dbReference type="CDD" id="cd20567">
    <property type="entry name" value="CYCLIN_AtCycB-like_rpt1"/>
    <property type="match status" value="1"/>
</dbReference>
<evidence type="ECO:0000259" key="12">
    <source>
        <dbReference type="SMART" id="SM01332"/>
    </source>
</evidence>
<evidence type="ECO:0000256" key="8">
    <source>
        <dbReference type="ARBA" id="ARBA00032263"/>
    </source>
</evidence>
<keyword evidence="6 9" id="KW-0195">Cyclin</keyword>
<keyword evidence="7" id="KW-0131">Cell cycle</keyword>
<dbReference type="AlphaFoldDB" id="A0A251ND60"/>
<dbReference type="Pfam" id="PF00134">
    <property type="entry name" value="Cyclin_N"/>
    <property type="match status" value="1"/>
</dbReference>
<feature type="domain" description="Cyclin-like" evidence="11">
    <location>
        <begin position="319"/>
        <end position="401"/>
    </location>
</feature>
<dbReference type="GO" id="GO:0016538">
    <property type="term" value="F:cyclin-dependent protein serine/threonine kinase regulator activity"/>
    <property type="evidence" value="ECO:0000318"/>
    <property type="project" value="GO_Central"/>
</dbReference>
<dbReference type="GO" id="GO:0005634">
    <property type="term" value="C:nucleus"/>
    <property type="evidence" value="ECO:0000318"/>
    <property type="project" value="GO_Central"/>
</dbReference>
<evidence type="ECO:0000256" key="3">
    <source>
        <dbReference type="ARBA" id="ARBA00011177"/>
    </source>
</evidence>
<organism evidence="13 14">
    <name type="scientific">Prunus persica</name>
    <name type="common">Peach</name>
    <name type="synonym">Amygdalus persica</name>
    <dbReference type="NCBI Taxonomy" id="3760"/>
    <lineage>
        <taxon>Eukaryota</taxon>
        <taxon>Viridiplantae</taxon>
        <taxon>Streptophyta</taxon>
        <taxon>Embryophyta</taxon>
        <taxon>Tracheophyta</taxon>
        <taxon>Spermatophyta</taxon>
        <taxon>Magnoliopsida</taxon>
        <taxon>eudicotyledons</taxon>
        <taxon>Gunneridae</taxon>
        <taxon>Pentapetalae</taxon>
        <taxon>rosids</taxon>
        <taxon>fabids</taxon>
        <taxon>Rosales</taxon>
        <taxon>Rosaceae</taxon>
        <taxon>Amygdaloideae</taxon>
        <taxon>Amygdaleae</taxon>
        <taxon>Prunus</taxon>
    </lineage>
</organism>
<feature type="compositionally biased region" description="Polar residues" evidence="10">
    <location>
        <begin position="9"/>
        <end position="19"/>
    </location>
</feature>
<dbReference type="Proteomes" id="UP000006882">
    <property type="component" value="Chromosome G7"/>
</dbReference>
<evidence type="ECO:0000256" key="1">
    <source>
        <dbReference type="ARBA" id="ARBA00003222"/>
    </source>
</evidence>
<dbReference type="SMART" id="SM01332">
    <property type="entry name" value="Cyclin_C"/>
    <property type="match status" value="1"/>
</dbReference>
<dbReference type="InterPro" id="IPR006671">
    <property type="entry name" value="Cyclin_N"/>
</dbReference>
<dbReference type="Pfam" id="PF02984">
    <property type="entry name" value="Cyclin_C"/>
    <property type="match status" value="1"/>
</dbReference>
<evidence type="ECO:0000313" key="14">
    <source>
        <dbReference type="Proteomes" id="UP000006882"/>
    </source>
</evidence>